<organism evidence="1 2">
    <name type="scientific">Filobasidium floriforme</name>
    <dbReference type="NCBI Taxonomy" id="5210"/>
    <lineage>
        <taxon>Eukaryota</taxon>
        <taxon>Fungi</taxon>
        <taxon>Dikarya</taxon>
        <taxon>Basidiomycota</taxon>
        <taxon>Agaricomycotina</taxon>
        <taxon>Tremellomycetes</taxon>
        <taxon>Filobasidiales</taxon>
        <taxon>Filobasidiaceae</taxon>
        <taxon>Filobasidium</taxon>
    </lineage>
</organism>
<evidence type="ECO:0000313" key="2">
    <source>
        <dbReference type="Proteomes" id="UP000812966"/>
    </source>
</evidence>
<protein>
    <submittedName>
        <fullName evidence="1">Uncharacterized protein</fullName>
    </submittedName>
</protein>
<evidence type="ECO:0000313" key="1">
    <source>
        <dbReference type="EMBL" id="KAG7528153.1"/>
    </source>
</evidence>
<name>A0A8K0JFI4_9TREE</name>
<dbReference type="AlphaFoldDB" id="A0A8K0JFI4"/>
<comment type="caution">
    <text evidence="1">The sequence shown here is derived from an EMBL/GenBank/DDBJ whole genome shotgun (WGS) entry which is preliminary data.</text>
</comment>
<dbReference type="EMBL" id="JABELV010000202">
    <property type="protein sequence ID" value="KAG7528153.1"/>
    <property type="molecule type" value="Genomic_DNA"/>
</dbReference>
<keyword evidence="2" id="KW-1185">Reference proteome</keyword>
<sequence length="192" mass="22095">MVMVKVKFNDDDDYYREYPIEVLKLSSVLRDSMEFATDGVINLPEKRDVMEAILDRMQTAYDSATDTKDFSPVSLGIVVDFIALADKYDVTGIVHKVQSLAVMMKLHYISPSHSDYFDCLVYALRARDAWLCQYVVHHLMLNDPADWQWDSVELLGLKAWHCLVKAYPRHSSMGVQGKWNSTAENVDFKTLF</sequence>
<accession>A0A8K0JFI4</accession>
<dbReference type="Proteomes" id="UP000812966">
    <property type="component" value="Unassembled WGS sequence"/>
</dbReference>
<proteinExistence type="predicted"/>
<reference evidence="1" key="1">
    <citation type="submission" date="2020-04" db="EMBL/GenBank/DDBJ databases">
        <title>Analysis of mating type loci in Filobasidium floriforme.</title>
        <authorList>
            <person name="Nowrousian M."/>
        </authorList>
    </citation>
    <scope>NUCLEOTIDE SEQUENCE</scope>
    <source>
        <strain evidence="1">CBS 6242</strain>
    </source>
</reference>
<gene>
    <name evidence="1" type="ORF">FFLO_06372</name>
</gene>